<keyword evidence="10" id="KW-0167">Capsid protein</keyword>
<dbReference type="AlphaFoldDB" id="A0A1F7VDE9"/>
<dbReference type="PANTHER" id="PTHR43532">
    <property type="entry name" value="GLUCOSE-1-PHOSPHATE THYMIDYLYLTRANSFERASE"/>
    <property type="match status" value="1"/>
</dbReference>
<feature type="domain" description="Nucleotidyl transferase" evidence="9">
    <location>
        <begin position="2"/>
        <end position="251"/>
    </location>
</feature>
<comment type="caution">
    <text evidence="10">The sequence shown here is derived from an EMBL/GenBank/DDBJ whole genome shotgun (WGS) entry which is preliminary data.</text>
</comment>
<sequence>MKGVITAGGTGSRLYPLTKVTNKHLLPVYDRPMIYFPLCALAQAGVDDILIVSGTAHVGDISELLSDGSAFLDDIRRLDGPDKFADVKLKLSYAVQREAGGIAQALSLAEDFSDREPITVILGDNIIIDDLSAGIAAFFRRKKGAKIYLKEVAHPEQYGIAVIEQERIVKIVEKPKTPTSNLAVIGVYLYDAQVWDILKTLKPSGRGELEITDVNNAYIERGEMSYEILHGWWGDGGESFDSLLEAAQLIASSRSSHLRF</sequence>
<keyword evidence="7" id="KW-0460">Magnesium</keyword>
<evidence type="ECO:0000256" key="2">
    <source>
        <dbReference type="ARBA" id="ARBA00010480"/>
    </source>
</evidence>
<dbReference type="PANTHER" id="PTHR43532:SF1">
    <property type="entry name" value="GLUCOSE-1-PHOSPHATE THYMIDYLYLTRANSFERASE 1"/>
    <property type="match status" value="1"/>
</dbReference>
<proteinExistence type="inferred from homology"/>
<comment type="cofactor">
    <cofactor evidence="1">
        <name>Mg(2+)</name>
        <dbReference type="ChEBI" id="CHEBI:18420"/>
    </cofactor>
</comment>
<evidence type="ECO:0000256" key="8">
    <source>
        <dbReference type="ARBA" id="ARBA00049336"/>
    </source>
</evidence>
<dbReference type="InterPro" id="IPR005835">
    <property type="entry name" value="NTP_transferase_dom"/>
</dbReference>
<reference evidence="10 11" key="1">
    <citation type="journal article" date="2016" name="Nat. Commun.">
        <title>Thousands of microbial genomes shed light on interconnected biogeochemical processes in an aquifer system.</title>
        <authorList>
            <person name="Anantharaman K."/>
            <person name="Brown C.T."/>
            <person name="Hug L.A."/>
            <person name="Sharon I."/>
            <person name="Castelle C.J."/>
            <person name="Probst A.J."/>
            <person name="Thomas B.C."/>
            <person name="Singh A."/>
            <person name="Wilkins M.J."/>
            <person name="Karaoz U."/>
            <person name="Brodie E.L."/>
            <person name="Williams K.H."/>
            <person name="Hubbard S.S."/>
            <person name="Banfield J.F."/>
        </authorList>
    </citation>
    <scope>NUCLEOTIDE SEQUENCE [LARGE SCALE GENOMIC DNA]</scope>
</reference>
<organism evidence="10 11">
    <name type="scientific">Candidatus Uhrbacteria bacterium RIFCSPLOWO2_02_FULL_49_11</name>
    <dbReference type="NCBI Taxonomy" id="1802409"/>
    <lineage>
        <taxon>Bacteria</taxon>
        <taxon>Candidatus Uhriibacteriota</taxon>
    </lineage>
</organism>
<keyword evidence="10" id="KW-0946">Virion</keyword>
<keyword evidence="5" id="KW-0548">Nucleotidyltransferase</keyword>
<evidence type="ECO:0000256" key="7">
    <source>
        <dbReference type="ARBA" id="ARBA00022842"/>
    </source>
</evidence>
<dbReference type="SUPFAM" id="SSF53448">
    <property type="entry name" value="Nucleotide-diphospho-sugar transferases"/>
    <property type="match status" value="1"/>
</dbReference>
<name>A0A1F7VDE9_9BACT</name>
<comment type="catalytic activity">
    <reaction evidence="8">
        <text>dTTP + alpha-D-glucose 1-phosphate + H(+) = dTDP-alpha-D-glucose + diphosphate</text>
        <dbReference type="Rhea" id="RHEA:15225"/>
        <dbReference type="ChEBI" id="CHEBI:15378"/>
        <dbReference type="ChEBI" id="CHEBI:33019"/>
        <dbReference type="ChEBI" id="CHEBI:37568"/>
        <dbReference type="ChEBI" id="CHEBI:57477"/>
        <dbReference type="ChEBI" id="CHEBI:58601"/>
        <dbReference type="EC" id="2.7.7.24"/>
    </reaction>
</comment>
<dbReference type="Proteomes" id="UP000178264">
    <property type="component" value="Unassembled WGS sequence"/>
</dbReference>
<comment type="similarity">
    <text evidence="2">Belongs to the glucose-1-phosphate thymidylyltransferase family.</text>
</comment>
<dbReference type="Gene3D" id="3.90.550.10">
    <property type="entry name" value="Spore Coat Polysaccharide Biosynthesis Protein SpsA, Chain A"/>
    <property type="match status" value="1"/>
</dbReference>
<dbReference type="EMBL" id="MGER01000026">
    <property type="protein sequence ID" value="OGL88539.1"/>
    <property type="molecule type" value="Genomic_DNA"/>
</dbReference>
<evidence type="ECO:0000256" key="1">
    <source>
        <dbReference type="ARBA" id="ARBA00001946"/>
    </source>
</evidence>
<dbReference type="InterPro" id="IPR029044">
    <property type="entry name" value="Nucleotide-diphossugar_trans"/>
</dbReference>
<protein>
    <recommendedName>
        <fullName evidence="3">glucose-1-phosphate thymidylyltransferase</fullName>
        <ecNumber evidence="3">2.7.7.24</ecNumber>
    </recommendedName>
</protein>
<dbReference type="EC" id="2.7.7.24" evidence="3"/>
<evidence type="ECO:0000256" key="6">
    <source>
        <dbReference type="ARBA" id="ARBA00022723"/>
    </source>
</evidence>
<evidence type="ECO:0000256" key="5">
    <source>
        <dbReference type="ARBA" id="ARBA00022695"/>
    </source>
</evidence>
<evidence type="ECO:0000313" key="10">
    <source>
        <dbReference type="EMBL" id="OGL88539.1"/>
    </source>
</evidence>
<dbReference type="GO" id="GO:0046872">
    <property type="term" value="F:metal ion binding"/>
    <property type="evidence" value="ECO:0007669"/>
    <property type="project" value="UniProtKB-KW"/>
</dbReference>
<dbReference type="Pfam" id="PF00483">
    <property type="entry name" value="NTP_transferase"/>
    <property type="match status" value="1"/>
</dbReference>
<keyword evidence="4" id="KW-0808">Transferase</keyword>
<keyword evidence="6" id="KW-0479">Metal-binding</keyword>
<dbReference type="GO" id="GO:0008879">
    <property type="term" value="F:glucose-1-phosphate thymidylyltransferase activity"/>
    <property type="evidence" value="ECO:0007669"/>
    <property type="project" value="UniProtKB-EC"/>
</dbReference>
<evidence type="ECO:0000313" key="11">
    <source>
        <dbReference type="Proteomes" id="UP000178264"/>
    </source>
</evidence>
<evidence type="ECO:0000256" key="4">
    <source>
        <dbReference type="ARBA" id="ARBA00022679"/>
    </source>
</evidence>
<evidence type="ECO:0000259" key="9">
    <source>
        <dbReference type="Pfam" id="PF00483"/>
    </source>
</evidence>
<accession>A0A1F7VDE9</accession>
<evidence type="ECO:0000256" key="3">
    <source>
        <dbReference type="ARBA" id="ARBA00012461"/>
    </source>
</evidence>
<gene>
    <name evidence="10" type="ORF">A3I42_03010</name>
</gene>
<dbReference type="InterPro" id="IPR005907">
    <property type="entry name" value="G1P_thy_trans_s"/>
</dbReference>